<keyword evidence="18" id="KW-1185">Reference proteome</keyword>
<dbReference type="PIRSF" id="PIRSF002811">
    <property type="entry name" value="DnaG"/>
    <property type="match status" value="1"/>
</dbReference>
<dbReference type="Pfam" id="PF08275">
    <property type="entry name" value="DNAG_N"/>
    <property type="match status" value="1"/>
</dbReference>
<dbReference type="EMBL" id="JQAT01000001">
    <property type="protein sequence ID" value="KRN29518.1"/>
    <property type="molecule type" value="Genomic_DNA"/>
</dbReference>
<dbReference type="Pfam" id="PF13155">
    <property type="entry name" value="Toprim_2"/>
    <property type="match status" value="1"/>
</dbReference>
<evidence type="ECO:0000256" key="14">
    <source>
        <dbReference type="PIRSR" id="PIRSR002811-1"/>
    </source>
</evidence>
<comment type="subunit">
    <text evidence="12">Monomer. Interacts with DnaB.</text>
</comment>
<dbReference type="FunFam" id="3.90.580.10:FF:000001">
    <property type="entry name" value="DNA primase"/>
    <property type="match status" value="1"/>
</dbReference>
<evidence type="ECO:0000256" key="12">
    <source>
        <dbReference type="HAMAP-Rule" id="MF_00974"/>
    </source>
</evidence>
<dbReference type="Pfam" id="PF10410">
    <property type="entry name" value="DnaB_bind"/>
    <property type="match status" value="1"/>
</dbReference>
<dbReference type="Proteomes" id="UP000051751">
    <property type="component" value="Unassembled WGS sequence"/>
</dbReference>
<comment type="function">
    <text evidence="12 13">RNA polymerase that catalyzes the synthesis of short RNA molecules used as primers for DNA polymerase during DNA replication.</text>
</comment>
<dbReference type="RefSeq" id="WP_057768561.1">
    <property type="nucleotide sequence ID" value="NZ_JQAT01000001.1"/>
</dbReference>
<evidence type="ECO:0000313" key="18">
    <source>
        <dbReference type="Proteomes" id="UP000051645"/>
    </source>
</evidence>
<dbReference type="NCBIfam" id="TIGR01391">
    <property type="entry name" value="dnaG"/>
    <property type="match status" value="1"/>
</dbReference>
<feature type="zinc finger region" description="CHC2-type" evidence="12 14">
    <location>
        <begin position="40"/>
        <end position="64"/>
    </location>
</feature>
<dbReference type="HAMAP" id="MF_00974">
    <property type="entry name" value="DNA_primase_DnaG"/>
    <property type="match status" value="1"/>
</dbReference>
<dbReference type="InterPro" id="IPR034151">
    <property type="entry name" value="TOPRIM_DnaG_bac"/>
</dbReference>
<evidence type="ECO:0000313" key="16">
    <source>
        <dbReference type="EMBL" id="KRN29518.1"/>
    </source>
</evidence>
<evidence type="ECO:0000256" key="10">
    <source>
        <dbReference type="ARBA" id="ARBA00023125"/>
    </source>
</evidence>
<dbReference type="SMART" id="SM00400">
    <property type="entry name" value="ZnF_CHCC"/>
    <property type="match status" value="1"/>
</dbReference>
<dbReference type="InterPro" id="IPR019475">
    <property type="entry name" value="DNA_primase_DnaB-bd"/>
</dbReference>
<evidence type="ECO:0000256" key="4">
    <source>
        <dbReference type="ARBA" id="ARBA00022695"/>
    </source>
</evidence>
<evidence type="ECO:0000256" key="6">
    <source>
        <dbReference type="ARBA" id="ARBA00022723"/>
    </source>
</evidence>
<dbReference type="GO" id="GO:0005737">
    <property type="term" value="C:cytoplasm"/>
    <property type="evidence" value="ECO:0007669"/>
    <property type="project" value="TreeGrafter"/>
</dbReference>
<evidence type="ECO:0000256" key="9">
    <source>
        <dbReference type="ARBA" id="ARBA00022842"/>
    </source>
</evidence>
<keyword evidence="2 12" id="KW-0639">Primosome</keyword>
<dbReference type="SMART" id="SM00493">
    <property type="entry name" value="TOPRIM"/>
    <property type="match status" value="1"/>
</dbReference>
<dbReference type="GO" id="GO:0008270">
    <property type="term" value="F:zinc ion binding"/>
    <property type="evidence" value="ECO:0007669"/>
    <property type="project" value="UniProtKB-UniRule"/>
</dbReference>
<dbReference type="CDD" id="cd03364">
    <property type="entry name" value="TOPRIM_DnaG_primases"/>
    <property type="match status" value="1"/>
</dbReference>
<dbReference type="EMBL" id="JQAZ01000001">
    <property type="protein sequence ID" value="KRN33952.1"/>
    <property type="molecule type" value="Genomic_DNA"/>
</dbReference>
<dbReference type="InterPro" id="IPR036977">
    <property type="entry name" value="DNA_primase_Znf_CHC2"/>
</dbReference>
<keyword evidence="10 12" id="KW-0238">DNA-binding</keyword>
<sequence length="604" mass="68600">MAQRIPEATVEAVRQKTNIVDVVGQYVQLKKQGKNLFGLCPFHEERTPSFSVNEQKQIFHCFSCGRGGNVFNFLMDLEKLSFPEAVAKVAQMENIPVDIQVGAQTQTTVDPQIATQRKMYQKAQQFFAHILINTTTGEPALKYLQKRKMTDQAIQTYGIGYLPEQPDLLLHFLKDQQFTFEDLRKSGLFSETQSGQLRDRFSGRVMFPIRDSQGQTIAFSGRILNQAPNEPKYLNSPETMLFNKSKVLFNFDLAKGAIRQAKKVYLFEGFMDVIAAYEAGLSNGVASMGTSLTDEQLQQLTRMTNHLIVCYDGDEPGIQAAHRALGMLQQQRSVDAGVVVLPDGKDPDEYVHTVGADAFKQQLEQAVLTPVAFKLRYLQRGLNLANEKDRLTYTDQALQTLVQVASPVERELYLNQVAETVSLSPESLQQQLQTLQRQQPSRPKQAVRRQQVAPQAYHRQQVHYSGQELAERCLLYLMFHHPDVKTTVEQTPDFQFIHENYQEIYLLWQSFLAEGHSPDISGFIDYVPDDMQALVAELDSLELPAEVNETAVQDYIKRIMVNPLQEQIKTTQASLDEAKRLGDQTREADLTVQLVQLFRQLKKA</sequence>
<dbReference type="STRING" id="81857.IV38_GL000403"/>
<accession>A0A0R2G0A1</accession>
<evidence type="ECO:0000256" key="5">
    <source>
        <dbReference type="ARBA" id="ARBA00022705"/>
    </source>
</evidence>
<evidence type="ECO:0000256" key="13">
    <source>
        <dbReference type="PIRNR" id="PIRNR002811"/>
    </source>
</evidence>
<dbReference type="GO" id="GO:0003899">
    <property type="term" value="F:DNA-directed RNA polymerase activity"/>
    <property type="evidence" value="ECO:0007669"/>
    <property type="project" value="UniProtKB-UniRule"/>
</dbReference>
<dbReference type="Pfam" id="PF01807">
    <property type="entry name" value="Zn_ribbon_DnaG"/>
    <property type="match status" value="1"/>
</dbReference>
<dbReference type="InterPro" id="IPR016136">
    <property type="entry name" value="DNA_helicase_N/primase_C"/>
</dbReference>
<keyword evidence="11 12" id="KW-0804">Transcription</keyword>
<evidence type="ECO:0000256" key="3">
    <source>
        <dbReference type="ARBA" id="ARBA00022679"/>
    </source>
</evidence>
<evidence type="ECO:0000313" key="17">
    <source>
        <dbReference type="EMBL" id="KRN33952.1"/>
    </source>
</evidence>
<evidence type="ECO:0000256" key="8">
    <source>
        <dbReference type="ARBA" id="ARBA00022833"/>
    </source>
</evidence>
<dbReference type="EC" id="2.7.7.101" evidence="12"/>
<comment type="similarity">
    <text evidence="12 13">Belongs to the DnaG primase family.</text>
</comment>
<gene>
    <name evidence="12" type="primary">dnaG</name>
    <name evidence="16" type="ORF">IV38_GL000403</name>
    <name evidence="17" type="ORF">IV40_GL000265</name>
</gene>
<dbReference type="GO" id="GO:0003677">
    <property type="term" value="F:DNA binding"/>
    <property type="evidence" value="ECO:0007669"/>
    <property type="project" value="UniProtKB-KW"/>
</dbReference>
<dbReference type="InterPro" id="IPR013264">
    <property type="entry name" value="DNAG_N"/>
</dbReference>
<dbReference type="PROSITE" id="PS50880">
    <property type="entry name" value="TOPRIM"/>
    <property type="match status" value="1"/>
</dbReference>
<keyword evidence="6 12" id="KW-0479">Metal-binding</keyword>
<dbReference type="Proteomes" id="UP000051645">
    <property type="component" value="Unassembled WGS sequence"/>
</dbReference>
<comment type="caution">
    <text evidence="17">The sequence shown here is derived from an EMBL/GenBank/DDBJ whole genome shotgun (WGS) entry which is preliminary data.</text>
</comment>
<dbReference type="PATRIC" id="fig|81857.3.peg.408"/>
<evidence type="ECO:0000259" key="15">
    <source>
        <dbReference type="PROSITE" id="PS50880"/>
    </source>
</evidence>
<keyword evidence="9" id="KW-0460">Magnesium</keyword>
<dbReference type="InterPro" id="IPR006171">
    <property type="entry name" value="TOPRIM_dom"/>
</dbReference>
<feature type="domain" description="Toprim" evidence="15">
    <location>
        <begin position="262"/>
        <end position="346"/>
    </location>
</feature>
<dbReference type="SUPFAM" id="SSF57783">
    <property type="entry name" value="Zinc beta-ribbon"/>
    <property type="match status" value="1"/>
</dbReference>
<keyword evidence="3 12" id="KW-0808">Transferase</keyword>
<dbReference type="InterPro" id="IPR006295">
    <property type="entry name" value="DNA_primase_DnaG"/>
</dbReference>
<dbReference type="GO" id="GO:0000428">
    <property type="term" value="C:DNA-directed RNA polymerase complex"/>
    <property type="evidence" value="ECO:0007669"/>
    <property type="project" value="UniProtKB-KW"/>
</dbReference>
<evidence type="ECO:0000256" key="1">
    <source>
        <dbReference type="ARBA" id="ARBA00022478"/>
    </source>
</evidence>
<evidence type="ECO:0000256" key="2">
    <source>
        <dbReference type="ARBA" id="ARBA00022515"/>
    </source>
</evidence>
<evidence type="ECO:0000256" key="7">
    <source>
        <dbReference type="ARBA" id="ARBA00022771"/>
    </source>
</evidence>
<keyword evidence="4 12" id="KW-0548">Nucleotidyltransferase</keyword>
<dbReference type="Gene3D" id="3.90.980.10">
    <property type="entry name" value="DNA primase, catalytic core, N-terminal domain"/>
    <property type="match status" value="1"/>
</dbReference>
<proteinExistence type="inferred from homology"/>
<dbReference type="GO" id="GO:1990077">
    <property type="term" value="C:primosome complex"/>
    <property type="evidence" value="ECO:0007669"/>
    <property type="project" value="UniProtKB-KW"/>
</dbReference>
<dbReference type="InterPro" id="IPR037068">
    <property type="entry name" value="DNA_primase_core_N_sf"/>
</dbReference>
<keyword evidence="1 12" id="KW-0240">DNA-directed RNA polymerase</keyword>
<dbReference type="OrthoDB" id="9803773at2"/>
<comment type="cofactor">
    <cofactor evidence="12 13 14">
        <name>Zn(2+)</name>
        <dbReference type="ChEBI" id="CHEBI:29105"/>
    </cofactor>
    <text evidence="12 13 14">Binds 1 zinc ion per monomer.</text>
</comment>
<protein>
    <recommendedName>
        <fullName evidence="12 13">DNA primase</fullName>
        <ecNumber evidence="12">2.7.7.101</ecNumber>
    </recommendedName>
</protein>
<dbReference type="SUPFAM" id="SSF56731">
    <property type="entry name" value="DNA primase core"/>
    <property type="match status" value="1"/>
</dbReference>
<dbReference type="PANTHER" id="PTHR30313:SF2">
    <property type="entry name" value="DNA PRIMASE"/>
    <property type="match status" value="1"/>
</dbReference>
<dbReference type="AlphaFoldDB" id="A0A0R2G0A1"/>
<dbReference type="PANTHER" id="PTHR30313">
    <property type="entry name" value="DNA PRIMASE"/>
    <property type="match status" value="1"/>
</dbReference>
<name>A0A0R2G0A1_9LACO</name>
<keyword evidence="7 12" id="KW-0863">Zinc-finger</keyword>
<dbReference type="Gene3D" id="1.10.860.10">
    <property type="entry name" value="DNAb Helicase, Chain A"/>
    <property type="match status" value="1"/>
</dbReference>
<keyword evidence="8 12" id="KW-0862">Zinc</keyword>
<evidence type="ECO:0000256" key="11">
    <source>
        <dbReference type="ARBA" id="ARBA00023163"/>
    </source>
</evidence>
<dbReference type="InterPro" id="IPR050219">
    <property type="entry name" value="DnaG_primase"/>
</dbReference>
<comment type="domain">
    <text evidence="12">Contains an N-terminal zinc-binding domain, a central core domain that contains the primase activity, and a C-terminal DnaB-binding domain.</text>
</comment>
<reference evidence="18 19" key="1">
    <citation type="journal article" date="2015" name="Genome Announc.">
        <title>Expanding the biotechnology potential of lactobacilli through comparative genomics of 213 strains and associated genera.</title>
        <authorList>
            <person name="Sun Z."/>
            <person name="Harris H.M."/>
            <person name="McCann A."/>
            <person name="Guo C."/>
            <person name="Argimon S."/>
            <person name="Zhang W."/>
            <person name="Yang X."/>
            <person name="Jeffery I.B."/>
            <person name="Cooney J.C."/>
            <person name="Kagawa T.F."/>
            <person name="Liu W."/>
            <person name="Song Y."/>
            <person name="Salvetti E."/>
            <person name="Wrobel A."/>
            <person name="Rasinkangas P."/>
            <person name="Parkhill J."/>
            <person name="Rea M.C."/>
            <person name="O'Sullivan O."/>
            <person name="Ritari J."/>
            <person name="Douillard F.P."/>
            <person name="Paul Ross R."/>
            <person name="Yang R."/>
            <person name="Briner A.E."/>
            <person name="Felis G.E."/>
            <person name="de Vos W.M."/>
            <person name="Barrangou R."/>
            <person name="Klaenhammer T.R."/>
            <person name="Caufield P.W."/>
            <person name="Cui Y."/>
            <person name="Zhang H."/>
            <person name="O'Toole P.W."/>
        </authorList>
    </citation>
    <scope>NUCLEOTIDE SEQUENCE [LARGE SCALE GENOMIC DNA]</scope>
    <source>
        <strain evidence="16 19">ATCC BAA-66</strain>
        <strain evidence="17 18">DSM 13344</strain>
    </source>
</reference>
<organism evidence="17 18">
    <name type="scientific">Lactobacillus selangorensis</name>
    <dbReference type="NCBI Taxonomy" id="81857"/>
    <lineage>
        <taxon>Bacteria</taxon>
        <taxon>Bacillati</taxon>
        <taxon>Bacillota</taxon>
        <taxon>Bacilli</taxon>
        <taxon>Lactobacillales</taxon>
        <taxon>Lactobacillaceae</taxon>
        <taxon>Lactobacillus</taxon>
    </lineage>
</organism>
<dbReference type="Gene3D" id="3.90.580.10">
    <property type="entry name" value="Zinc finger, CHC2-type domain"/>
    <property type="match status" value="1"/>
</dbReference>
<comment type="catalytic activity">
    <reaction evidence="12">
        <text>ssDNA + n NTP = ssDNA/pppN(pN)n-1 hybrid + (n-1) diphosphate.</text>
        <dbReference type="EC" id="2.7.7.101"/>
    </reaction>
</comment>
<evidence type="ECO:0000313" key="19">
    <source>
        <dbReference type="Proteomes" id="UP000051751"/>
    </source>
</evidence>
<dbReference type="InterPro" id="IPR002694">
    <property type="entry name" value="Znf_CHC2"/>
</dbReference>
<dbReference type="GO" id="GO:0006269">
    <property type="term" value="P:DNA replication, synthesis of primer"/>
    <property type="evidence" value="ECO:0007669"/>
    <property type="project" value="UniProtKB-UniRule"/>
</dbReference>
<dbReference type="InterPro" id="IPR030846">
    <property type="entry name" value="DnaG_bac"/>
</dbReference>
<dbReference type="Gene3D" id="3.40.1360.10">
    <property type="match status" value="1"/>
</dbReference>
<keyword evidence="5 12" id="KW-0235">DNA replication</keyword>